<dbReference type="AlphaFoldDB" id="A0A1G6Z1Y2"/>
<dbReference type="STRING" id="67344.SAMN05216505_11425"/>
<evidence type="ECO:0008006" key="4">
    <source>
        <dbReference type="Google" id="ProtNLM"/>
    </source>
</evidence>
<name>A0A1G6Z1Y2_9ACTN</name>
<reference evidence="3" key="1">
    <citation type="submission" date="2016-10" db="EMBL/GenBank/DDBJ databases">
        <authorList>
            <person name="Varghese N."/>
            <person name="Submissions S."/>
        </authorList>
    </citation>
    <scope>NUCLEOTIDE SEQUENCE [LARGE SCALE GENOMIC DNA]</scope>
    <source>
        <strain evidence="3">CGMCC 4.3504</strain>
    </source>
</reference>
<evidence type="ECO:0000256" key="1">
    <source>
        <dbReference type="SAM" id="MobiDB-lite"/>
    </source>
</evidence>
<dbReference type="Proteomes" id="UP000182100">
    <property type="component" value="Unassembled WGS sequence"/>
</dbReference>
<evidence type="ECO:0000313" key="2">
    <source>
        <dbReference type="EMBL" id="SDD95875.1"/>
    </source>
</evidence>
<keyword evidence="3" id="KW-1185">Reference proteome</keyword>
<feature type="compositionally biased region" description="Basic residues" evidence="1">
    <location>
        <begin position="13"/>
        <end position="22"/>
    </location>
</feature>
<organism evidence="2 3">
    <name type="scientific">Streptomyces prasinopilosus</name>
    <dbReference type="NCBI Taxonomy" id="67344"/>
    <lineage>
        <taxon>Bacteria</taxon>
        <taxon>Bacillati</taxon>
        <taxon>Actinomycetota</taxon>
        <taxon>Actinomycetes</taxon>
        <taxon>Kitasatosporales</taxon>
        <taxon>Streptomycetaceae</taxon>
        <taxon>Streptomyces</taxon>
    </lineage>
</organism>
<sequence length="101" mass="10972">MARRRTAGGSGKSRGKGPRRASRPVPLFDGDCGFCDRAIEVVRSTVQPRVQCVPRQHAGLPALSVTEDRADREILWISPLGGRIHGGPRALSAVLMCGRRR</sequence>
<proteinExistence type="predicted"/>
<accession>A0A1G6Z1Y2</accession>
<protein>
    <recommendedName>
        <fullName evidence="4">DUF393 domain-containing protein</fullName>
    </recommendedName>
</protein>
<feature type="region of interest" description="Disordered" evidence="1">
    <location>
        <begin position="1"/>
        <end position="25"/>
    </location>
</feature>
<gene>
    <name evidence="2" type="ORF">SAMN05216505_11425</name>
</gene>
<dbReference type="EMBL" id="FMZK01000014">
    <property type="protein sequence ID" value="SDD95875.1"/>
    <property type="molecule type" value="Genomic_DNA"/>
</dbReference>
<evidence type="ECO:0000313" key="3">
    <source>
        <dbReference type="Proteomes" id="UP000182100"/>
    </source>
</evidence>